<sequence length="233" mass="26643">MITIRLKEVSKEKGYTLTDISKATKLSMNTLSVLGRGESSGIQFDTLEKICSFLDVTPNDLIELSPDKYVVVMPVQRRINHQAIAYVYNEKDYKKMASNEGPMLKIDNNNEHLIVVTQMNESKDMVQFFMGFPMQRTDETKKRPLLTEEELSSTRDWLNRLDNSQKKSICEQAAYLYLKQFSKGNYPNSIFTAVISDDNSSSIIYPFWVGSKTGKLVDLQFRDGGPIRPDDLD</sequence>
<comment type="caution">
    <text evidence="2">The sequence shown here is derived from an EMBL/GenBank/DDBJ whole genome shotgun (WGS) entry which is preliminary data.</text>
</comment>
<dbReference type="PROSITE" id="PS50943">
    <property type="entry name" value="HTH_CROC1"/>
    <property type="match status" value="1"/>
</dbReference>
<dbReference type="SMART" id="SM00530">
    <property type="entry name" value="HTH_XRE"/>
    <property type="match status" value="1"/>
</dbReference>
<proteinExistence type="predicted"/>
<organism evidence="2 3">
    <name type="scientific">Lacticaseibacillus rhamnosus</name>
    <name type="common">Lactobacillus rhamnosus</name>
    <dbReference type="NCBI Taxonomy" id="47715"/>
    <lineage>
        <taxon>Bacteria</taxon>
        <taxon>Bacillati</taxon>
        <taxon>Bacillota</taxon>
        <taxon>Bacilli</taxon>
        <taxon>Lactobacillales</taxon>
        <taxon>Lactobacillaceae</taxon>
        <taxon>Lacticaseibacillus</taxon>
    </lineage>
</organism>
<dbReference type="Gene3D" id="1.10.260.40">
    <property type="entry name" value="lambda repressor-like DNA-binding domains"/>
    <property type="match status" value="1"/>
</dbReference>
<feature type="domain" description="HTH cro/C1-type" evidence="1">
    <location>
        <begin position="6"/>
        <end position="61"/>
    </location>
</feature>
<dbReference type="GO" id="GO:0003677">
    <property type="term" value="F:DNA binding"/>
    <property type="evidence" value="ECO:0007669"/>
    <property type="project" value="InterPro"/>
</dbReference>
<dbReference type="AlphaFoldDB" id="A0AAP8LX65"/>
<dbReference type="SUPFAM" id="SSF47413">
    <property type="entry name" value="lambda repressor-like DNA-binding domains"/>
    <property type="match status" value="1"/>
</dbReference>
<name>A0AAP8LX65_LACRH</name>
<dbReference type="RefSeq" id="WP_016380957.1">
    <property type="nucleotide sequence ID" value="NZ_CP040780.1"/>
</dbReference>
<dbReference type="PANTHER" id="PTHR37301:SF1">
    <property type="entry name" value="DNA-BINDING PROTEIN"/>
    <property type="match status" value="1"/>
</dbReference>
<dbReference type="InterPro" id="IPR001387">
    <property type="entry name" value="Cro/C1-type_HTH"/>
</dbReference>
<evidence type="ECO:0000313" key="2">
    <source>
        <dbReference type="EMBL" id="PLA58727.1"/>
    </source>
</evidence>
<evidence type="ECO:0000259" key="1">
    <source>
        <dbReference type="PROSITE" id="PS50943"/>
    </source>
</evidence>
<dbReference type="InterPro" id="IPR010982">
    <property type="entry name" value="Lambda_DNA-bd_dom_sf"/>
</dbReference>
<reference evidence="2 3" key="1">
    <citation type="submission" date="2017-12" db="EMBL/GenBank/DDBJ databases">
        <title>Phylogenetic diversity of female urinary microbiome.</title>
        <authorList>
            <person name="Thomas-White K."/>
            <person name="Wolfe A.J."/>
        </authorList>
    </citation>
    <scope>NUCLEOTIDE SEQUENCE [LARGE SCALE GENOMIC DNA]</scope>
    <source>
        <strain evidence="2 3">UMB0004</strain>
    </source>
</reference>
<evidence type="ECO:0000313" key="3">
    <source>
        <dbReference type="Proteomes" id="UP000234212"/>
    </source>
</evidence>
<dbReference type="Pfam" id="PF13443">
    <property type="entry name" value="HTH_26"/>
    <property type="match status" value="1"/>
</dbReference>
<dbReference type="EMBL" id="PKJX01000001">
    <property type="protein sequence ID" value="PLA58727.1"/>
    <property type="molecule type" value="Genomic_DNA"/>
</dbReference>
<accession>A0AAP8LX65</accession>
<dbReference type="GeneID" id="69831488"/>
<dbReference type="Proteomes" id="UP000234212">
    <property type="component" value="Unassembled WGS sequence"/>
</dbReference>
<dbReference type="PANTHER" id="PTHR37301">
    <property type="entry name" value="DNA-BINDING PROTEIN-RELATED"/>
    <property type="match status" value="1"/>
</dbReference>
<gene>
    <name evidence="2" type="ORF">CYJ91_04190</name>
</gene>
<dbReference type="CDD" id="cd00093">
    <property type="entry name" value="HTH_XRE"/>
    <property type="match status" value="1"/>
</dbReference>
<protein>
    <submittedName>
        <fullName evidence="2">Transcriptional regulator</fullName>
    </submittedName>
</protein>